<evidence type="ECO:0000313" key="8">
    <source>
        <dbReference type="Proteomes" id="UP000460549"/>
    </source>
</evidence>
<protein>
    <submittedName>
        <fullName evidence="7">ABC transporter permease</fullName>
    </submittedName>
</protein>
<evidence type="ECO:0000256" key="3">
    <source>
        <dbReference type="ARBA" id="ARBA00022692"/>
    </source>
</evidence>
<feature type="transmembrane region" description="Helical" evidence="6">
    <location>
        <begin position="241"/>
        <end position="266"/>
    </location>
</feature>
<comment type="subcellular location">
    <subcellularLocation>
        <location evidence="1">Cell membrane</location>
        <topology evidence="1">Multi-pass membrane protein</topology>
    </subcellularLocation>
</comment>
<organism evidence="7 8">
    <name type="scientific">Bullifex porci</name>
    <dbReference type="NCBI Taxonomy" id="2606638"/>
    <lineage>
        <taxon>Bacteria</taxon>
        <taxon>Pseudomonadati</taxon>
        <taxon>Spirochaetota</taxon>
        <taxon>Spirochaetia</taxon>
        <taxon>Spirochaetales</taxon>
        <taxon>Spirochaetaceae</taxon>
        <taxon>Bullifex</taxon>
    </lineage>
</organism>
<evidence type="ECO:0000256" key="4">
    <source>
        <dbReference type="ARBA" id="ARBA00022989"/>
    </source>
</evidence>
<proteinExistence type="predicted"/>
<dbReference type="RefSeq" id="WP_154426264.1">
    <property type="nucleotide sequence ID" value="NZ_VUNN01000021.1"/>
</dbReference>
<dbReference type="PANTHER" id="PTHR32196">
    <property type="entry name" value="ABC TRANSPORTER PERMEASE PROTEIN YPHD-RELATED-RELATED"/>
    <property type="match status" value="1"/>
</dbReference>
<dbReference type="Pfam" id="PF02653">
    <property type="entry name" value="BPD_transp_2"/>
    <property type="match status" value="1"/>
</dbReference>
<gene>
    <name evidence="7" type="ORF">FYJ80_09300</name>
</gene>
<sequence>MISLLNALPGAVSQGLIWGIMALGVYVTYRILDVADLTVDGSLATGGAVCVVMIRAGVNPYIAVLAATGVGAIAGLITAALHTKCGIPAILAGILTQLALYSVNLRIMGGKSNQPVSVDKYDLLVSQRYVRDLSFDNPVLLLLILLAILIGVIYWFFGTEKGCSMRATGANKDMARAQGINPDNDIILGLMISNALVALSGALVAQYQGAVDVNMGRGAIVIGLASVIIGEVVFKKIKHNFAGTLSFVVCGAIIYYIVIQITLQLGLNTNDLKLITAVIVALFLAVPYWKSKVFSHHKGVKNA</sequence>
<evidence type="ECO:0000256" key="5">
    <source>
        <dbReference type="ARBA" id="ARBA00023136"/>
    </source>
</evidence>
<feature type="transmembrane region" description="Helical" evidence="6">
    <location>
        <begin position="186"/>
        <end position="209"/>
    </location>
</feature>
<feature type="transmembrane region" description="Helical" evidence="6">
    <location>
        <begin position="6"/>
        <end position="27"/>
    </location>
</feature>
<evidence type="ECO:0000256" key="2">
    <source>
        <dbReference type="ARBA" id="ARBA00022475"/>
    </source>
</evidence>
<keyword evidence="2" id="KW-1003">Cell membrane</keyword>
<name>A0A7X2TQY1_9SPIO</name>
<evidence type="ECO:0000256" key="6">
    <source>
        <dbReference type="SAM" id="Phobius"/>
    </source>
</evidence>
<comment type="caution">
    <text evidence="7">The sequence shown here is derived from an EMBL/GenBank/DDBJ whole genome shotgun (WGS) entry which is preliminary data.</text>
</comment>
<feature type="transmembrane region" description="Helical" evidence="6">
    <location>
        <begin position="88"/>
        <end position="107"/>
    </location>
</feature>
<keyword evidence="8" id="KW-1185">Reference proteome</keyword>
<dbReference type="GO" id="GO:0022857">
    <property type="term" value="F:transmembrane transporter activity"/>
    <property type="evidence" value="ECO:0007669"/>
    <property type="project" value="InterPro"/>
</dbReference>
<dbReference type="AlphaFoldDB" id="A0A7X2TQY1"/>
<feature type="transmembrane region" description="Helical" evidence="6">
    <location>
        <begin position="272"/>
        <end position="289"/>
    </location>
</feature>
<reference evidence="7 8" key="1">
    <citation type="submission" date="2019-08" db="EMBL/GenBank/DDBJ databases">
        <title>In-depth cultivation of the pig gut microbiome towards novel bacterial diversity and tailored functional studies.</title>
        <authorList>
            <person name="Wylensek D."/>
            <person name="Hitch T.C.A."/>
            <person name="Clavel T."/>
        </authorList>
    </citation>
    <scope>NUCLEOTIDE SEQUENCE [LARGE SCALE GENOMIC DNA]</scope>
    <source>
        <strain evidence="7 8">NM-380-WT-3C1</strain>
    </source>
</reference>
<feature type="transmembrane region" description="Helical" evidence="6">
    <location>
        <begin position="139"/>
        <end position="157"/>
    </location>
</feature>
<keyword evidence="4 6" id="KW-1133">Transmembrane helix</keyword>
<feature type="transmembrane region" description="Helical" evidence="6">
    <location>
        <begin position="215"/>
        <end position="234"/>
    </location>
</feature>
<feature type="transmembrane region" description="Helical" evidence="6">
    <location>
        <begin position="34"/>
        <end position="54"/>
    </location>
</feature>
<keyword evidence="5 6" id="KW-0472">Membrane</keyword>
<dbReference type="InterPro" id="IPR001851">
    <property type="entry name" value="ABC_transp_permease"/>
</dbReference>
<evidence type="ECO:0000256" key="1">
    <source>
        <dbReference type="ARBA" id="ARBA00004651"/>
    </source>
</evidence>
<dbReference type="Proteomes" id="UP000460549">
    <property type="component" value="Unassembled WGS sequence"/>
</dbReference>
<dbReference type="EMBL" id="VUNN01000021">
    <property type="protein sequence ID" value="MSU06964.1"/>
    <property type="molecule type" value="Genomic_DNA"/>
</dbReference>
<dbReference type="CDD" id="cd06574">
    <property type="entry name" value="TM_PBP1_branched-chain-AA_like"/>
    <property type="match status" value="1"/>
</dbReference>
<dbReference type="GO" id="GO:0005886">
    <property type="term" value="C:plasma membrane"/>
    <property type="evidence" value="ECO:0007669"/>
    <property type="project" value="UniProtKB-SubCell"/>
</dbReference>
<feature type="transmembrane region" description="Helical" evidence="6">
    <location>
        <begin position="60"/>
        <end position="81"/>
    </location>
</feature>
<evidence type="ECO:0000313" key="7">
    <source>
        <dbReference type="EMBL" id="MSU06964.1"/>
    </source>
</evidence>
<dbReference type="PANTHER" id="PTHR32196:SF69">
    <property type="entry name" value="BRANCHED-CHAIN AMINO ACID TRANSPORT SYSTEM, PERMEASE PROTEIN"/>
    <property type="match status" value="1"/>
</dbReference>
<keyword evidence="3 6" id="KW-0812">Transmembrane</keyword>
<accession>A0A7X2TQY1</accession>